<comment type="catalytic activity">
    <reaction evidence="1">
        <text>ATP + protein L-histidine = ADP + protein N-phospho-L-histidine.</text>
        <dbReference type="EC" id="2.7.13.3"/>
    </reaction>
</comment>
<dbReference type="Pfam" id="PF00512">
    <property type="entry name" value="HisKA"/>
    <property type="match status" value="1"/>
</dbReference>
<dbReference type="SUPFAM" id="SSF55874">
    <property type="entry name" value="ATPase domain of HSP90 chaperone/DNA topoisomerase II/histidine kinase"/>
    <property type="match status" value="1"/>
</dbReference>
<dbReference type="Pfam" id="PF02518">
    <property type="entry name" value="HATPase_c"/>
    <property type="match status" value="1"/>
</dbReference>
<dbReference type="InterPro" id="IPR003594">
    <property type="entry name" value="HATPase_dom"/>
</dbReference>
<dbReference type="Gene3D" id="1.10.287.130">
    <property type="match status" value="1"/>
</dbReference>
<dbReference type="RefSeq" id="WP_338239327.1">
    <property type="nucleotide sequence ID" value="NZ_BQKE01000004.1"/>
</dbReference>
<keyword evidence="9" id="KW-1133">Transmembrane helix</keyword>
<dbReference type="InterPro" id="IPR018062">
    <property type="entry name" value="HTH_AraC-typ_CS"/>
</dbReference>
<evidence type="ECO:0000256" key="1">
    <source>
        <dbReference type="ARBA" id="ARBA00000085"/>
    </source>
</evidence>
<dbReference type="EC" id="2.7.13.3" evidence="2"/>
<dbReference type="Gene3D" id="1.10.10.60">
    <property type="entry name" value="Homeodomain-like"/>
    <property type="match status" value="1"/>
</dbReference>
<evidence type="ECO:0000256" key="9">
    <source>
        <dbReference type="SAM" id="Phobius"/>
    </source>
</evidence>
<dbReference type="Pfam" id="PF12833">
    <property type="entry name" value="HTH_18"/>
    <property type="match status" value="1"/>
</dbReference>
<evidence type="ECO:0000256" key="4">
    <source>
        <dbReference type="ARBA" id="ARBA00023015"/>
    </source>
</evidence>
<dbReference type="SUPFAM" id="SSF63829">
    <property type="entry name" value="Calcium-dependent phosphotriesterase"/>
    <property type="match status" value="3"/>
</dbReference>
<dbReference type="GO" id="GO:0043565">
    <property type="term" value="F:sequence-specific DNA binding"/>
    <property type="evidence" value="ECO:0007669"/>
    <property type="project" value="InterPro"/>
</dbReference>
<evidence type="ECO:0000259" key="11">
    <source>
        <dbReference type="PROSITE" id="PS01124"/>
    </source>
</evidence>
<evidence type="ECO:0000256" key="6">
    <source>
        <dbReference type="ARBA" id="ARBA00023163"/>
    </source>
</evidence>
<dbReference type="SUPFAM" id="SSF46689">
    <property type="entry name" value="Homeodomain-like"/>
    <property type="match status" value="1"/>
</dbReference>
<proteinExistence type="predicted"/>
<dbReference type="PANTHER" id="PTHR43547:SF2">
    <property type="entry name" value="HYBRID SIGNAL TRANSDUCTION HISTIDINE KINASE C"/>
    <property type="match status" value="1"/>
</dbReference>
<dbReference type="Pfam" id="PF07495">
    <property type="entry name" value="Y_Y_Y"/>
    <property type="match status" value="1"/>
</dbReference>
<dbReference type="SMART" id="SM00448">
    <property type="entry name" value="REC"/>
    <property type="match status" value="1"/>
</dbReference>
<dbReference type="SMART" id="SM00388">
    <property type="entry name" value="HisKA"/>
    <property type="match status" value="1"/>
</dbReference>
<keyword evidence="15" id="KW-1185">Reference proteome</keyword>
<dbReference type="InterPro" id="IPR004358">
    <property type="entry name" value="Sig_transdc_His_kin-like_C"/>
</dbReference>
<gene>
    <name evidence="14" type="ORF">PEDI_48010</name>
</gene>
<dbReference type="InterPro" id="IPR011006">
    <property type="entry name" value="CheY-like_superfamily"/>
</dbReference>
<evidence type="ECO:0000256" key="2">
    <source>
        <dbReference type="ARBA" id="ARBA00012438"/>
    </source>
</evidence>
<accession>A0AAN4W3J9</accession>
<dbReference type="SMART" id="SM00342">
    <property type="entry name" value="HTH_ARAC"/>
    <property type="match status" value="1"/>
</dbReference>
<keyword evidence="3 7" id="KW-0597">Phosphoprotein</keyword>
<dbReference type="InterPro" id="IPR011110">
    <property type="entry name" value="Reg_prop"/>
</dbReference>
<evidence type="ECO:0000256" key="10">
    <source>
        <dbReference type="SAM" id="SignalP"/>
    </source>
</evidence>
<reference evidence="14 15" key="1">
    <citation type="submission" date="2021-12" db="EMBL/GenBank/DDBJ databases">
        <title>Genome sequencing of bacteria with rrn-lacking chromosome and rrn-plasmid.</title>
        <authorList>
            <person name="Anda M."/>
            <person name="Iwasaki W."/>
        </authorList>
    </citation>
    <scope>NUCLEOTIDE SEQUENCE [LARGE SCALE GENOMIC DNA]</scope>
    <source>
        <strain evidence="14 15">NBRC 15940</strain>
    </source>
</reference>
<dbReference type="InterPro" id="IPR011123">
    <property type="entry name" value="Y_Y_Y"/>
</dbReference>
<dbReference type="PRINTS" id="PR00344">
    <property type="entry name" value="BCTRLSENSOR"/>
</dbReference>
<evidence type="ECO:0000313" key="15">
    <source>
        <dbReference type="Proteomes" id="UP001310022"/>
    </source>
</evidence>
<evidence type="ECO:0000256" key="3">
    <source>
        <dbReference type="ARBA" id="ARBA00022553"/>
    </source>
</evidence>
<evidence type="ECO:0000313" key="14">
    <source>
        <dbReference type="EMBL" id="GJM64249.1"/>
    </source>
</evidence>
<dbReference type="InterPro" id="IPR015943">
    <property type="entry name" value="WD40/YVTN_repeat-like_dom_sf"/>
</dbReference>
<evidence type="ECO:0000256" key="5">
    <source>
        <dbReference type="ARBA" id="ARBA00023125"/>
    </source>
</evidence>
<name>A0AAN4W3J9_9BACT</name>
<dbReference type="Gene3D" id="3.40.50.2300">
    <property type="match status" value="1"/>
</dbReference>
<feature type="transmembrane region" description="Helical" evidence="9">
    <location>
        <begin position="756"/>
        <end position="775"/>
    </location>
</feature>
<dbReference type="SUPFAM" id="SSF52172">
    <property type="entry name" value="CheY-like"/>
    <property type="match status" value="1"/>
</dbReference>
<dbReference type="PROSITE" id="PS50109">
    <property type="entry name" value="HIS_KIN"/>
    <property type="match status" value="1"/>
</dbReference>
<dbReference type="PROSITE" id="PS50110">
    <property type="entry name" value="RESPONSE_REGULATORY"/>
    <property type="match status" value="1"/>
</dbReference>
<dbReference type="Gene3D" id="2.130.10.10">
    <property type="entry name" value="YVTN repeat-like/Quinoprotein amine dehydrogenase"/>
    <property type="match status" value="2"/>
</dbReference>
<dbReference type="PROSITE" id="PS00041">
    <property type="entry name" value="HTH_ARAC_FAMILY_1"/>
    <property type="match status" value="1"/>
</dbReference>
<feature type="domain" description="Response regulatory" evidence="13">
    <location>
        <begin position="1074"/>
        <end position="1189"/>
    </location>
</feature>
<keyword evidence="4" id="KW-0805">Transcription regulation</keyword>
<feature type="modified residue" description="4-aspartylphosphate" evidence="7">
    <location>
        <position position="1122"/>
    </location>
</feature>
<feature type="signal peptide" evidence="10">
    <location>
        <begin position="1"/>
        <end position="20"/>
    </location>
</feature>
<dbReference type="GO" id="GO:0003700">
    <property type="term" value="F:DNA-binding transcription factor activity"/>
    <property type="evidence" value="ECO:0007669"/>
    <property type="project" value="InterPro"/>
</dbReference>
<feature type="domain" description="Histidine kinase" evidence="12">
    <location>
        <begin position="827"/>
        <end position="1038"/>
    </location>
</feature>
<dbReference type="InterPro" id="IPR018060">
    <property type="entry name" value="HTH_AraC"/>
</dbReference>
<keyword evidence="14" id="KW-0808">Transferase</keyword>
<keyword evidence="5" id="KW-0238">DNA-binding</keyword>
<dbReference type="Gene3D" id="2.60.40.10">
    <property type="entry name" value="Immunoglobulins"/>
    <property type="match status" value="1"/>
</dbReference>
<sequence length="1319" mass="152179">MIPKSILFTLLFTIPQLLWANEVKFDHLDVKEGLSQKNVFCMKFDSRGLLWVGTLNGLNRFDGEEFTNYKPDIQNPHSLSGNNCKALAPGPEGDMWAITATGGLNHFVAAHQKFDQVPDSLFSTKLAAGVKDMVMKGDWLWMLHYNRILAYHTKRHQYHEIRLKTSLLGILHNSDLGITLFGTSGIFRAKLEGDKIVLHKSYNQPIYGLCNGEDQIIGLGENSILIFNKSGNQVLFESSELSASAKRMEAIPMTFSKDDLWLGMNGFPLRIKNLKKKPEIQYLVNDPSSSNSFQGKSINVIRADKAGNIWMGTAKNGINFFGRRKNKFQHIDWNEGGKTNNHIVRAICRRSSGQLWLGFDNSGIGIIHEDGRQEKLNERINKKGEKVPLGGIRELFEDQNGRLWITGIFGLGYYNEHLKQVESIGLHHRWDWPGWSYAITPYDKDHLLISRKGEIAVISLEGDLVEVLEIKNQMAIRDMEVDNEGNIWIAFDNNGIGLIESETKKFTSLNSESIGLSNNKIYDLEIQGEFLWIGTNIGLNKFSLKNRQVIAQYFEKDGLSNDLIYGIVSDNKGHLWMSSNRGITKFNPGSNTFSSYLNYRYFMDDAYGSDAEGYLYFGGYEGVVKFRAEDITSSESLPKVHFQNFKIFNQEISPSPDGILQTDIDLLQEIQLKYNQNTFSLALYSSPFDYPIRKKFRVQLKNWEQDWTTFSGKNTVHYTQLHPGQYALQVEYLSPEGKWLLIKEININIQPPFWQMWWFQSGLVLSLILLILIFIQYRLRQVKYANEQLQDLVEQKTKHLKEKNNEIQQISKELHEADQEKLQLFTYISHEFRTPLTVILGYLEKYPKQNSRKVQQIIKNNTLRLLRLIDQLMDVRKQDLQLHELYIDEIDLQHFLEGLVDEFKVLASKKQIKVYLICPRKINLWTDIDKMDKIISNLLSNAIKYSPELHNIYLTVKEEQGFIHIDVEDQGVGIAPENRQQIFHPFFRSTVKEKLKKEGYGIGLALAKELSLLLQAELSLLKSGETGSTFRLSLKEGNGHFKPTDFKSKKQPFPHPKEIEKGNMLLQPSAKEFTLLILEDQEDLLEFLVEALSSKYHLLTAENGLQGLEIMQKEQPDLILTDLMMPRMDGLQFCQKIKEDPIYRHIPMIMLTAKNAKPSFLQAMELGIDDFITKPFDLDILSGKINQLLHRQQNLKQQVLTQSTHSNINFHHLSKKELEFWRKLNQIMETQLADPKLNMEAISEQLCMSRSTFYRKFKSITGENAAHYFRKMRLQRAAVLIGEGEHKINEISTMVGFESPEQFRIKFKEYFGVKPSEYH</sequence>
<feature type="coiled-coil region" evidence="8">
    <location>
        <begin position="786"/>
        <end position="820"/>
    </location>
</feature>
<comment type="caution">
    <text evidence="14">The sequence shown here is derived from an EMBL/GenBank/DDBJ whole genome shotgun (WGS) entry which is preliminary data.</text>
</comment>
<dbReference type="EMBL" id="BQKE01000004">
    <property type="protein sequence ID" value="GJM64249.1"/>
    <property type="molecule type" value="Genomic_DNA"/>
</dbReference>
<evidence type="ECO:0000256" key="7">
    <source>
        <dbReference type="PROSITE-ProRule" id="PRU00169"/>
    </source>
</evidence>
<dbReference type="CDD" id="cd00082">
    <property type="entry name" value="HisKA"/>
    <property type="match status" value="1"/>
</dbReference>
<dbReference type="InterPro" id="IPR001789">
    <property type="entry name" value="Sig_transdc_resp-reg_receiver"/>
</dbReference>
<keyword evidence="6" id="KW-0804">Transcription</keyword>
<dbReference type="Pfam" id="PF00072">
    <property type="entry name" value="Response_reg"/>
    <property type="match status" value="1"/>
</dbReference>
<protein>
    <recommendedName>
        <fullName evidence="2">histidine kinase</fullName>
        <ecNumber evidence="2">2.7.13.3</ecNumber>
    </recommendedName>
</protein>
<dbReference type="InterPro" id="IPR013783">
    <property type="entry name" value="Ig-like_fold"/>
</dbReference>
<evidence type="ECO:0000259" key="12">
    <source>
        <dbReference type="PROSITE" id="PS50109"/>
    </source>
</evidence>
<feature type="domain" description="HTH araC/xylS-type" evidence="11">
    <location>
        <begin position="1222"/>
        <end position="1319"/>
    </location>
</feature>
<dbReference type="PROSITE" id="PS01124">
    <property type="entry name" value="HTH_ARAC_FAMILY_2"/>
    <property type="match status" value="1"/>
</dbReference>
<keyword evidence="10" id="KW-0732">Signal</keyword>
<dbReference type="GO" id="GO:0000155">
    <property type="term" value="F:phosphorelay sensor kinase activity"/>
    <property type="evidence" value="ECO:0007669"/>
    <property type="project" value="InterPro"/>
</dbReference>
<dbReference type="InterPro" id="IPR009057">
    <property type="entry name" value="Homeodomain-like_sf"/>
</dbReference>
<dbReference type="Gene3D" id="3.30.565.10">
    <property type="entry name" value="Histidine kinase-like ATPase, C-terminal domain"/>
    <property type="match status" value="1"/>
</dbReference>
<evidence type="ECO:0000256" key="8">
    <source>
        <dbReference type="SAM" id="Coils"/>
    </source>
</evidence>
<evidence type="ECO:0000259" key="13">
    <source>
        <dbReference type="PROSITE" id="PS50110"/>
    </source>
</evidence>
<dbReference type="Pfam" id="PF07494">
    <property type="entry name" value="Reg_prop"/>
    <property type="match status" value="1"/>
</dbReference>
<dbReference type="InterPro" id="IPR003661">
    <property type="entry name" value="HisK_dim/P_dom"/>
</dbReference>
<keyword evidence="9" id="KW-0812">Transmembrane</keyword>
<dbReference type="InterPro" id="IPR036097">
    <property type="entry name" value="HisK_dim/P_sf"/>
</dbReference>
<keyword evidence="9" id="KW-0472">Membrane</keyword>
<dbReference type="InterPro" id="IPR036890">
    <property type="entry name" value="HATPase_C_sf"/>
</dbReference>
<dbReference type="SUPFAM" id="SSF47384">
    <property type="entry name" value="Homodimeric domain of signal transducing histidine kinase"/>
    <property type="match status" value="1"/>
</dbReference>
<keyword evidence="8" id="KW-0175">Coiled coil</keyword>
<dbReference type="PANTHER" id="PTHR43547">
    <property type="entry name" value="TWO-COMPONENT HISTIDINE KINASE"/>
    <property type="match status" value="1"/>
</dbReference>
<organism evidence="14 15">
    <name type="scientific">Persicobacter diffluens</name>
    <dbReference type="NCBI Taxonomy" id="981"/>
    <lineage>
        <taxon>Bacteria</taxon>
        <taxon>Pseudomonadati</taxon>
        <taxon>Bacteroidota</taxon>
        <taxon>Cytophagia</taxon>
        <taxon>Cytophagales</taxon>
        <taxon>Persicobacteraceae</taxon>
        <taxon>Persicobacter</taxon>
    </lineage>
</organism>
<dbReference type="InterPro" id="IPR005467">
    <property type="entry name" value="His_kinase_dom"/>
</dbReference>
<feature type="chain" id="PRO_5043015396" description="histidine kinase" evidence="10">
    <location>
        <begin position="21"/>
        <end position="1319"/>
    </location>
</feature>
<dbReference type="Proteomes" id="UP001310022">
    <property type="component" value="Unassembled WGS sequence"/>
</dbReference>
<keyword evidence="14" id="KW-0418">Kinase</keyword>
<dbReference type="SMART" id="SM00387">
    <property type="entry name" value="HATPase_c"/>
    <property type="match status" value="1"/>
</dbReference>